<evidence type="ECO:0000313" key="4">
    <source>
        <dbReference type="Proteomes" id="UP000756710"/>
    </source>
</evidence>
<evidence type="ECO:0000313" key="2">
    <source>
        <dbReference type="EMBL" id="CDR07454.1"/>
    </source>
</evidence>
<comment type="similarity">
    <text evidence="1">Belongs to the short-chain dehydrogenases/reductases (SDR) family.</text>
</comment>
<dbReference type="InterPro" id="IPR050259">
    <property type="entry name" value="SDR"/>
</dbReference>
<organism evidence="2">
    <name type="scientific">Streptomyces iranensis</name>
    <dbReference type="NCBI Taxonomy" id="576784"/>
    <lineage>
        <taxon>Bacteria</taxon>
        <taxon>Bacillati</taxon>
        <taxon>Actinomycetota</taxon>
        <taxon>Actinomycetes</taxon>
        <taxon>Kitasatosporales</taxon>
        <taxon>Streptomycetaceae</taxon>
        <taxon>Streptomyces</taxon>
        <taxon>Streptomyces violaceusniger group</taxon>
    </lineage>
</organism>
<dbReference type="EMBL" id="LK022848">
    <property type="protein sequence ID" value="CDR07454.1"/>
    <property type="molecule type" value="Genomic_DNA"/>
</dbReference>
<sequence>MDLRLDGKRALITGGSRGLGYAVAEELSREGARVALLARDADAVESAAAGLRAAGHDAIGVVADTSQDRQVESAVAVVTQQFGGVDILVNAAAKAGGGPATGFLDLDDDDLRFEMETKVLGYLRCARAVAPQMIERGWGRIINIGGLAMRRTGSVFGSVRNVAVAAVAKNLADELGPQGVNVTVVHPWVTETAGVQTVIRDSAAARGLTEADIAEELAADVSVGRLIQPSEVAHVVAFLASPLSVAINGDAVAAGGGLRGPIFY</sequence>
<evidence type="ECO:0000313" key="3">
    <source>
        <dbReference type="EMBL" id="MBP2062345.1"/>
    </source>
</evidence>
<proteinExistence type="inferred from homology"/>
<gene>
    <name evidence="3" type="ORF">J2Z30_003361</name>
    <name evidence="2" type="ORF">SIRAN4188</name>
</gene>
<dbReference type="HOGENOM" id="CLU_010194_1_2_11"/>
<dbReference type="Pfam" id="PF13561">
    <property type="entry name" value="adh_short_C2"/>
    <property type="match status" value="1"/>
</dbReference>
<dbReference type="PANTHER" id="PTHR42879">
    <property type="entry name" value="3-OXOACYL-(ACYL-CARRIER-PROTEIN) REDUCTASE"/>
    <property type="match status" value="1"/>
</dbReference>
<accession>A0A060ZWA2</accession>
<dbReference type="RefSeq" id="WP_044571252.1">
    <property type="nucleotide sequence ID" value="NZ_BAABDR010000003.1"/>
</dbReference>
<dbReference type="Proteomes" id="UP000756710">
    <property type="component" value="Unassembled WGS sequence"/>
</dbReference>
<name>A0A060ZWA2_9ACTN</name>
<reference evidence="3 4" key="2">
    <citation type="submission" date="2021-03" db="EMBL/GenBank/DDBJ databases">
        <title>Genomic Encyclopedia of Type Strains, Phase IV (KMG-IV): sequencing the most valuable type-strain genomes for metagenomic binning, comparative biology and taxonomic classification.</title>
        <authorList>
            <person name="Goeker M."/>
        </authorList>
    </citation>
    <scope>NUCLEOTIDE SEQUENCE [LARGE SCALE GENOMIC DNA]</scope>
    <source>
        <strain evidence="3 4">DSM 41954</strain>
    </source>
</reference>
<protein>
    <submittedName>
        <fullName evidence="3">NAD(P)-dependent dehydrogenase (Short-subunit alcohol dehydrogenase family)</fullName>
    </submittedName>
    <submittedName>
        <fullName evidence="2">Short-chain dehydrogenase/reductase SDR</fullName>
    </submittedName>
</protein>
<keyword evidence="4" id="KW-1185">Reference proteome</keyword>
<evidence type="ECO:0000256" key="1">
    <source>
        <dbReference type="ARBA" id="ARBA00006484"/>
    </source>
</evidence>
<dbReference type="EMBL" id="JAGGLR010000008">
    <property type="protein sequence ID" value="MBP2062345.1"/>
    <property type="molecule type" value="Genomic_DNA"/>
</dbReference>
<reference evidence="2" key="1">
    <citation type="submission" date="2014-05" db="EMBL/GenBank/DDBJ databases">
        <authorList>
            <person name="Horn Fabian"/>
        </authorList>
    </citation>
    <scope>NUCLEOTIDE SEQUENCE</scope>
</reference>
<dbReference type="AlphaFoldDB" id="A0A060ZWA2"/>
<dbReference type="PANTHER" id="PTHR42879:SF6">
    <property type="entry name" value="NADPH-DEPENDENT REDUCTASE BACG"/>
    <property type="match status" value="1"/>
</dbReference>
<dbReference type="PRINTS" id="PR00081">
    <property type="entry name" value="GDHRDH"/>
</dbReference>
<dbReference type="SUPFAM" id="SSF51735">
    <property type="entry name" value="NAD(P)-binding Rossmann-fold domains"/>
    <property type="match status" value="1"/>
</dbReference>
<dbReference type="InterPro" id="IPR036291">
    <property type="entry name" value="NAD(P)-bd_dom_sf"/>
</dbReference>
<dbReference type="Gene3D" id="3.40.50.720">
    <property type="entry name" value="NAD(P)-binding Rossmann-like Domain"/>
    <property type="match status" value="1"/>
</dbReference>
<dbReference type="InterPro" id="IPR002347">
    <property type="entry name" value="SDR_fam"/>
</dbReference>